<keyword evidence="1" id="KW-1133">Transmembrane helix</keyword>
<dbReference type="Pfam" id="PF09898">
    <property type="entry name" value="DUF2125"/>
    <property type="match status" value="1"/>
</dbReference>
<accession>A0A1Y5RLJ4</accession>
<dbReference type="AlphaFoldDB" id="A0A1Y5RLJ4"/>
<dbReference type="OrthoDB" id="7625707at2"/>
<keyword evidence="1" id="KW-0472">Membrane</keyword>
<evidence type="ECO:0000313" key="3">
    <source>
        <dbReference type="Proteomes" id="UP000193862"/>
    </source>
</evidence>
<keyword evidence="1" id="KW-0812">Transmembrane</keyword>
<dbReference type="Proteomes" id="UP000193862">
    <property type="component" value="Unassembled WGS sequence"/>
</dbReference>
<sequence length="337" mass="36229">MRHPIKALLSVAILAALLFVGYWFYTARSIERSIASWFDARATLGWQADYASVETTGFPATFDTVIRAPALADPATGVALTAPDLAIKARSRRPNSVTMVLPQEALLATPLQKINLRDTAVSATLDVAPSLGFEVNAARVALRELAVVSDLGWGFTLDRGTVDTQATEAGRDTLRSTFALDGLAPTPAFKAQLDPRGLFPDRLTELSADVTTKFDTPWSLRAIETLRPQPERIVISDFNAVWGDLALRAAGVLDIDGEGDPTGKLEVRMENWREMIRLGVASGSIPADMAGLIEGTVGLIARFGPNPERLDVTLNFTGGQVFLGPIPLGPAPKLVIR</sequence>
<keyword evidence="3" id="KW-1185">Reference proteome</keyword>
<feature type="transmembrane region" description="Helical" evidence="1">
    <location>
        <begin position="7"/>
        <end position="25"/>
    </location>
</feature>
<dbReference type="InterPro" id="IPR018666">
    <property type="entry name" value="DUF2125"/>
</dbReference>
<protein>
    <recommendedName>
        <fullName evidence="4">DUF2125 domain-containing protein</fullName>
    </recommendedName>
</protein>
<gene>
    <name evidence="2" type="ORF">AQS8620_00509</name>
</gene>
<evidence type="ECO:0000256" key="1">
    <source>
        <dbReference type="SAM" id="Phobius"/>
    </source>
</evidence>
<name>A0A1Y5RLJ4_9RHOB</name>
<proteinExistence type="predicted"/>
<evidence type="ECO:0008006" key="4">
    <source>
        <dbReference type="Google" id="ProtNLM"/>
    </source>
</evidence>
<evidence type="ECO:0000313" key="2">
    <source>
        <dbReference type="EMBL" id="SLN20297.1"/>
    </source>
</evidence>
<organism evidence="2 3">
    <name type="scientific">Aquimixticola soesokkakensis</name>
    <dbReference type="NCBI Taxonomy" id="1519096"/>
    <lineage>
        <taxon>Bacteria</taxon>
        <taxon>Pseudomonadati</taxon>
        <taxon>Pseudomonadota</taxon>
        <taxon>Alphaproteobacteria</taxon>
        <taxon>Rhodobacterales</taxon>
        <taxon>Paracoccaceae</taxon>
        <taxon>Aquimixticola</taxon>
    </lineage>
</organism>
<reference evidence="2 3" key="1">
    <citation type="submission" date="2017-03" db="EMBL/GenBank/DDBJ databases">
        <authorList>
            <person name="Afonso C.L."/>
            <person name="Miller P.J."/>
            <person name="Scott M.A."/>
            <person name="Spackman E."/>
            <person name="Goraichik I."/>
            <person name="Dimitrov K.M."/>
            <person name="Suarez D.L."/>
            <person name="Swayne D.E."/>
        </authorList>
    </citation>
    <scope>NUCLEOTIDE SEQUENCE [LARGE SCALE GENOMIC DNA]</scope>
    <source>
        <strain evidence="2 3">CECT 8620</strain>
    </source>
</reference>
<dbReference type="EMBL" id="FWFS01000001">
    <property type="protein sequence ID" value="SLN20297.1"/>
    <property type="molecule type" value="Genomic_DNA"/>
</dbReference>
<dbReference type="RefSeq" id="WP_085835223.1">
    <property type="nucleotide sequence ID" value="NZ_FWFS01000001.1"/>
</dbReference>